<protein>
    <recommendedName>
        <fullName evidence="3">Tetratricopeptide repeat protein</fullName>
    </recommendedName>
</protein>
<sequence>MRIAYVWICIGVAFGWAGALHAEVAPNIVAALDAYDAKDYAGCAKVMEALQRSSGHLPNNGEGLRAECLAAAGRTDEAMRYLEEEIPRGRISDVPPSLSSTLVWSPIPYPEEIGREEAFFRRADHWLPARSRGRHADRGPVPAAWLQ</sequence>
<name>A0AAJ6GZN2_9XANT</name>
<dbReference type="EMBL" id="CP127225">
    <property type="protein sequence ID" value="WIX05786.1"/>
    <property type="molecule type" value="Genomic_DNA"/>
</dbReference>
<dbReference type="Proteomes" id="UP001228059">
    <property type="component" value="Chromosome"/>
</dbReference>
<dbReference type="RefSeq" id="WP_285956634.1">
    <property type="nucleotide sequence ID" value="NZ_CP127225.1"/>
</dbReference>
<gene>
    <name evidence="1" type="ORF">QN060_16615</name>
</gene>
<organism evidence="1 2">
    <name type="scientific">Xanthomonas oryzae pv. leersiae</name>
    <dbReference type="NCBI Taxonomy" id="3112258"/>
    <lineage>
        <taxon>Bacteria</taxon>
        <taxon>Pseudomonadati</taxon>
        <taxon>Pseudomonadota</taxon>
        <taxon>Gammaproteobacteria</taxon>
        <taxon>Lysobacterales</taxon>
        <taxon>Lysobacteraceae</taxon>
        <taxon>Xanthomonas</taxon>
    </lineage>
</organism>
<reference evidence="1 2" key="1">
    <citation type="submission" date="2023-05" db="EMBL/GenBank/DDBJ databases">
        <title>Complete Genome Resource of Xanthomonas oryzae pv. leersiae Strain YNJC Isolated From Plateau Japonica Rice in Southwest China.</title>
        <authorList>
            <person name="Aa X."/>
            <person name="Mei L."/>
            <person name="Liu P."/>
            <person name="Yang Y."/>
            <person name="Tang C."/>
            <person name="Zhang F."/>
            <person name="Dong C."/>
            <person name="Wang B."/>
            <person name="Chen X."/>
            <person name="Dai L."/>
        </authorList>
    </citation>
    <scope>NUCLEOTIDE SEQUENCE [LARGE SCALE GENOMIC DNA]</scope>
    <source>
        <strain evidence="1 2">YNJC</strain>
    </source>
</reference>
<proteinExistence type="predicted"/>
<dbReference type="AlphaFoldDB" id="A0AAJ6GZN2"/>
<evidence type="ECO:0000313" key="2">
    <source>
        <dbReference type="Proteomes" id="UP001228059"/>
    </source>
</evidence>
<evidence type="ECO:0000313" key="1">
    <source>
        <dbReference type="EMBL" id="WIX05786.1"/>
    </source>
</evidence>
<evidence type="ECO:0008006" key="3">
    <source>
        <dbReference type="Google" id="ProtNLM"/>
    </source>
</evidence>
<accession>A0AAJ6GZN2</accession>